<name>A0A5A7SGZ3_CUCMM</name>
<sequence>MLAIPTEVGMPYFAPFIETEKDILKEAKDELRKTKNSDHIAHVSLNRGMPSTNGINVLTKMGASAFEGHLDKVEEDQEEDDVEDLNLDSSNPTVLGKRGDDEDKDGKGLMDESRAESQCSLNSTPRMLKNMQPAFGKIKDRPQMAKIIGKIPSNNRLSNMKENRPAARVILKHLNTTKEGLGMKRSNVKEYREVTPVSTGIWIDALRGKVVPPRKDKENSSS</sequence>
<organism evidence="2 3">
    <name type="scientific">Cucumis melo var. makuwa</name>
    <name type="common">Oriental melon</name>
    <dbReference type="NCBI Taxonomy" id="1194695"/>
    <lineage>
        <taxon>Eukaryota</taxon>
        <taxon>Viridiplantae</taxon>
        <taxon>Streptophyta</taxon>
        <taxon>Embryophyta</taxon>
        <taxon>Tracheophyta</taxon>
        <taxon>Spermatophyta</taxon>
        <taxon>Magnoliopsida</taxon>
        <taxon>eudicotyledons</taxon>
        <taxon>Gunneridae</taxon>
        <taxon>Pentapetalae</taxon>
        <taxon>rosids</taxon>
        <taxon>fabids</taxon>
        <taxon>Cucurbitales</taxon>
        <taxon>Cucurbitaceae</taxon>
        <taxon>Benincaseae</taxon>
        <taxon>Cucumis</taxon>
    </lineage>
</organism>
<feature type="region of interest" description="Disordered" evidence="1">
    <location>
        <begin position="74"/>
        <end position="117"/>
    </location>
</feature>
<dbReference type="EMBL" id="SSTE01023138">
    <property type="protein sequence ID" value="KAA0025408.1"/>
    <property type="molecule type" value="Genomic_DNA"/>
</dbReference>
<evidence type="ECO:0000313" key="3">
    <source>
        <dbReference type="Proteomes" id="UP000321393"/>
    </source>
</evidence>
<evidence type="ECO:0000313" key="2">
    <source>
        <dbReference type="EMBL" id="KAA0025408.1"/>
    </source>
</evidence>
<protein>
    <submittedName>
        <fullName evidence="2">Protein Ycf2-like</fullName>
    </submittedName>
</protein>
<feature type="compositionally biased region" description="Basic and acidic residues" evidence="1">
    <location>
        <begin position="97"/>
        <end position="115"/>
    </location>
</feature>
<gene>
    <name evidence="2" type="ORF">E6C27_scaffold1220G00460</name>
</gene>
<evidence type="ECO:0000256" key="1">
    <source>
        <dbReference type="SAM" id="MobiDB-lite"/>
    </source>
</evidence>
<comment type="caution">
    <text evidence="2">The sequence shown here is derived from an EMBL/GenBank/DDBJ whole genome shotgun (WGS) entry which is preliminary data.</text>
</comment>
<dbReference type="Proteomes" id="UP000321393">
    <property type="component" value="Unassembled WGS sequence"/>
</dbReference>
<feature type="compositionally biased region" description="Acidic residues" evidence="1">
    <location>
        <begin position="74"/>
        <end position="86"/>
    </location>
</feature>
<reference evidence="2 3" key="1">
    <citation type="submission" date="2019-08" db="EMBL/GenBank/DDBJ databases">
        <title>Draft genome sequences of two oriental melons (Cucumis melo L. var makuwa).</title>
        <authorList>
            <person name="Kwon S.-Y."/>
        </authorList>
    </citation>
    <scope>NUCLEOTIDE SEQUENCE [LARGE SCALE GENOMIC DNA]</scope>
    <source>
        <strain evidence="3">cv. SW 3</strain>
        <tissue evidence="2">Leaf</tissue>
    </source>
</reference>
<proteinExistence type="predicted"/>
<accession>A0A5A7SGZ3</accession>
<dbReference type="AlphaFoldDB" id="A0A5A7SGZ3"/>